<proteinExistence type="predicted"/>
<evidence type="ECO:0000256" key="1">
    <source>
        <dbReference type="PROSITE-ProRule" id="PRU00176"/>
    </source>
</evidence>
<sequence>MHGGAWQQQQEDSWRKVAQTARSPYHANLRIGADGSRGASAPLGHFPAAPALNVSGQVRNPPCAGWQQQQSPGAGWQQPQSPNAGWRQQQLQPVSLQHGLTRMPSQYGLPGTPPSPMLRPPQPSCGAQQSSARCAYHHMAVGPAQSQPGARGMALPLSPSCPLSLCPHAMSPTYAINQTSTFCAAPSPTAPAMRATLGAVQVMMQTNDELPVAIGIAQLEIPSVLASARAAITTQLRLPTTESFQFVRGGEDVPHHAEATEPLANFFSILVRRHAEALSVQSKSIPPPFVGQAALPQAPPTCKDESSAASKVAAADRIDVYFGNVPLAADATLLGELVQLAGPGELHVPQGPDGKHRGFVFGRYTDEQSARYAVAVFNGVHILGQPLKVRIATH</sequence>
<dbReference type="GO" id="GO:0003723">
    <property type="term" value="F:RNA binding"/>
    <property type="evidence" value="ECO:0007669"/>
    <property type="project" value="UniProtKB-UniRule"/>
</dbReference>
<feature type="region of interest" description="Disordered" evidence="2">
    <location>
        <begin position="59"/>
        <end position="89"/>
    </location>
</feature>
<evidence type="ECO:0000259" key="3">
    <source>
        <dbReference type="PROSITE" id="PS50102"/>
    </source>
</evidence>
<dbReference type="SUPFAM" id="SSF54928">
    <property type="entry name" value="RNA-binding domain, RBD"/>
    <property type="match status" value="1"/>
</dbReference>
<dbReference type="SMART" id="SM00360">
    <property type="entry name" value="RRM"/>
    <property type="match status" value="1"/>
</dbReference>
<dbReference type="Gene3D" id="3.30.70.330">
    <property type="match status" value="1"/>
</dbReference>
<dbReference type="InterPro" id="IPR035979">
    <property type="entry name" value="RBD_domain_sf"/>
</dbReference>
<protein>
    <recommendedName>
        <fullName evidence="3">RRM domain-containing protein</fullName>
    </recommendedName>
</protein>
<organism evidence="4">
    <name type="scientific">Coccolithus braarudii</name>
    <dbReference type="NCBI Taxonomy" id="221442"/>
    <lineage>
        <taxon>Eukaryota</taxon>
        <taxon>Haptista</taxon>
        <taxon>Haptophyta</taxon>
        <taxon>Prymnesiophyceae</taxon>
        <taxon>Coccolithales</taxon>
        <taxon>Coccolithaceae</taxon>
        <taxon>Coccolithus</taxon>
    </lineage>
</organism>
<reference evidence="4" key="1">
    <citation type="submission" date="2021-01" db="EMBL/GenBank/DDBJ databases">
        <authorList>
            <person name="Corre E."/>
            <person name="Pelletier E."/>
            <person name="Niang G."/>
            <person name="Scheremetjew M."/>
            <person name="Finn R."/>
            <person name="Kale V."/>
            <person name="Holt S."/>
            <person name="Cochrane G."/>
            <person name="Meng A."/>
            <person name="Brown T."/>
            <person name="Cohen L."/>
        </authorList>
    </citation>
    <scope>NUCLEOTIDE SEQUENCE</scope>
    <source>
        <strain evidence="4">PLY182g</strain>
    </source>
</reference>
<dbReference type="PROSITE" id="PS50102">
    <property type="entry name" value="RRM"/>
    <property type="match status" value="1"/>
</dbReference>
<dbReference type="EMBL" id="HBEY01033869">
    <property type="protein sequence ID" value="CAD8612780.1"/>
    <property type="molecule type" value="Transcribed_RNA"/>
</dbReference>
<dbReference type="InterPro" id="IPR000504">
    <property type="entry name" value="RRM_dom"/>
</dbReference>
<name>A0A7S0Q6G6_9EUKA</name>
<feature type="domain" description="RRM" evidence="3">
    <location>
        <begin position="318"/>
        <end position="394"/>
    </location>
</feature>
<keyword evidence="1" id="KW-0694">RNA-binding</keyword>
<gene>
    <name evidence="4" type="ORF">CPEL01642_LOCUS16160</name>
</gene>
<evidence type="ECO:0000256" key="2">
    <source>
        <dbReference type="SAM" id="MobiDB-lite"/>
    </source>
</evidence>
<dbReference type="InterPro" id="IPR012677">
    <property type="entry name" value="Nucleotide-bd_a/b_plait_sf"/>
</dbReference>
<feature type="compositionally biased region" description="Low complexity" evidence="2">
    <location>
        <begin position="64"/>
        <end position="82"/>
    </location>
</feature>
<accession>A0A7S0Q6G6</accession>
<evidence type="ECO:0000313" key="4">
    <source>
        <dbReference type="EMBL" id="CAD8612780.1"/>
    </source>
</evidence>
<dbReference type="AlphaFoldDB" id="A0A7S0Q6G6"/>